<comment type="caution">
    <text evidence="1">The sequence shown here is derived from an EMBL/GenBank/DDBJ whole genome shotgun (WGS) entry which is preliminary data.</text>
</comment>
<protein>
    <submittedName>
        <fullName evidence="1">Uncharacterized protein</fullName>
    </submittedName>
</protein>
<accession>A0ABD3X2D2</accession>
<organism evidence="1 2">
    <name type="scientific">Sinanodonta woodiana</name>
    <name type="common">Chinese pond mussel</name>
    <name type="synonym">Anodonta woodiana</name>
    <dbReference type="NCBI Taxonomy" id="1069815"/>
    <lineage>
        <taxon>Eukaryota</taxon>
        <taxon>Metazoa</taxon>
        <taxon>Spiralia</taxon>
        <taxon>Lophotrochozoa</taxon>
        <taxon>Mollusca</taxon>
        <taxon>Bivalvia</taxon>
        <taxon>Autobranchia</taxon>
        <taxon>Heteroconchia</taxon>
        <taxon>Palaeoheterodonta</taxon>
        <taxon>Unionida</taxon>
        <taxon>Unionoidea</taxon>
        <taxon>Unionidae</taxon>
        <taxon>Unioninae</taxon>
        <taxon>Sinanodonta</taxon>
    </lineage>
</organism>
<name>A0ABD3X2D2_SINWO</name>
<dbReference type="AlphaFoldDB" id="A0ABD3X2D2"/>
<reference evidence="1 2" key="1">
    <citation type="submission" date="2024-11" db="EMBL/GenBank/DDBJ databases">
        <title>Chromosome-level genome assembly of the freshwater bivalve Anodonta woodiana.</title>
        <authorList>
            <person name="Chen X."/>
        </authorList>
    </citation>
    <scope>NUCLEOTIDE SEQUENCE [LARGE SCALE GENOMIC DNA]</scope>
    <source>
        <strain evidence="1">MN2024</strain>
        <tissue evidence="1">Gills</tissue>
    </source>
</reference>
<evidence type="ECO:0000313" key="2">
    <source>
        <dbReference type="Proteomes" id="UP001634394"/>
    </source>
</evidence>
<evidence type="ECO:0000313" key="1">
    <source>
        <dbReference type="EMBL" id="KAL3880404.1"/>
    </source>
</evidence>
<dbReference type="EMBL" id="JBJQND010000004">
    <property type="protein sequence ID" value="KAL3880404.1"/>
    <property type="molecule type" value="Genomic_DNA"/>
</dbReference>
<dbReference type="Proteomes" id="UP001634394">
    <property type="component" value="Unassembled WGS sequence"/>
</dbReference>
<sequence>MTMDDINKYTVKRLKRFLKEHRQNVSIDYYLVHCEHCKETSGIVEVKCPFKHRHLTSREAAHKSHLYCGVRNGNIKLGFNHIYYY</sequence>
<gene>
    <name evidence="1" type="ORF">ACJMK2_032646</name>
</gene>
<proteinExistence type="predicted"/>
<keyword evidence="2" id="KW-1185">Reference proteome</keyword>